<proteinExistence type="predicted"/>
<comment type="caution">
    <text evidence="6">The sequence shown here is derived from an EMBL/GenBank/DDBJ whole genome shotgun (WGS) entry which is preliminary data.</text>
</comment>
<dbReference type="SUPFAM" id="SSF52172">
    <property type="entry name" value="CheY-like"/>
    <property type="match status" value="1"/>
</dbReference>
<dbReference type="Pfam" id="PF00072">
    <property type="entry name" value="Response_reg"/>
    <property type="match status" value="1"/>
</dbReference>
<dbReference type="Proteomes" id="UP000320653">
    <property type="component" value="Unassembled WGS sequence"/>
</dbReference>
<dbReference type="SMART" id="SM00448">
    <property type="entry name" value="REC"/>
    <property type="match status" value="1"/>
</dbReference>
<organism evidence="6 7">
    <name type="scientific">Neorhizobium alkalisoli</name>
    <dbReference type="NCBI Taxonomy" id="528178"/>
    <lineage>
        <taxon>Bacteria</taxon>
        <taxon>Pseudomonadati</taxon>
        <taxon>Pseudomonadota</taxon>
        <taxon>Alphaproteobacteria</taxon>
        <taxon>Hyphomicrobiales</taxon>
        <taxon>Rhizobiaceae</taxon>
        <taxon>Rhizobium/Agrobacterium group</taxon>
        <taxon>Neorhizobium</taxon>
    </lineage>
</organism>
<feature type="modified residue" description="4-aspartylphosphate" evidence="4">
    <location>
        <position position="55"/>
    </location>
</feature>
<evidence type="ECO:0000259" key="5">
    <source>
        <dbReference type="PROSITE" id="PS50110"/>
    </source>
</evidence>
<evidence type="ECO:0000313" key="6">
    <source>
        <dbReference type="EMBL" id="TWF54456.1"/>
    </source>
</evidence>
<evidence type="ECO:0000313" key="7">
    <source>
        <dbReference type="Proteomes" id="UP000320653"/>
    </source>
</evidence>
<evidence type="ECO:0000256" key="4">
    <source>
        <dbReference type="PROSITE-ProRule" id="PRU00169"/>
    </source>
</evidence>
<dbReference type="RefSeq" id="WP_186458239.1">
    <property type="nucleotide sequence ID" value="NZ_VIWP01000003.1"/>
</dbReference>
<keyword evidence="2" id="KW-0805">Transcription regulation</keyword>
<evidence type="ECO:0000256" key="2">
    <source>
        <dbReference type="ARBA" id="ARBA00023015"/>
    </source>
</evidence>
<evidence type="ECO:0000256" key="1">
    <source>
        <dbReference type="ARBA" id="ARBA00022553"/>
    </source>
</evidence>
<keyword evidence="7" id="KW-1185">Reference proteome</keyword>
<dbReference type="PANTHER" id="PTHR44591">
    <property type="entry name" value="STRESS RESPONSE REGULATOR PROTEIN 1"/>
    <property type="match status" value="1"/>
</dbReference>
<evidence type="ECO:0000256" key="3">
    <source>
        <dbReference type="ARBA" id="ARBA00023163"/>
    </source>
</evidence>
<reference evidence="6 7" key="1">
    <citation type="submission" date="2019-06" db="EMBL/GenBank/DDBJ databases">
        <title>Sorghum-associated microbial communities from plants grown in Nebraska, USA.</title>
        <authorList>
            <person name="Schachtman D."/>
        </authorList>
    </citation>
    <scope>NUCLEOTIDE SEQUENCE [LARGE SCALE GENOMIC DNA]</scope>
    <source>
        <strain evidence="6 7">1225</strain>
    </source>
</reference>
<dbReference type="PANTHER" id="PTHR44591:SF3">
    <property type="entry name" value="RESPONSE REGULATORY DOMAIN-CONTAINING PROTEIN"/>
    <property type="match status" value="1"/>
</dbReference>
<dbReference type="AlphaFoldDB" id="A0A561QVV7"/>
<keyword evidence="1 4" id="KW-0597">Phosphoprotein</keyword>
<dbReference type="InterPro" id="IPR011006">
    <property type="entry name" value="CheY-like_superfamily"/>
</dbReference>
<gene>
    <name evidence="6" type="ORF">FHW37_103322</name>
</gene>
<sequence length="120" mass="12983">MSDHLILLLEDQPLISLDLEDALAAAGFTDVVNMRSRSDAMAWLGEHSPDMVVLDLHLADGDCHEVLEALNACGIPSVIYSGTDMPEGWKDGPFAASDWIEKPADPVRIAEIVAQKLGRS</sequence>
<dbReference type="GO" id="GO:0000160">
    <property type="term" value="P:phosphorelay signal transduction system"/>
    <property type="evidence" value="ECO:0007669"/>
    <property type="project" value="InterPro"/>
</dbReference>
<dbReference type="EMBL" id="VIWP01000003">
    <property type="protein sequence ID" value="TWF54456.1"/>
    <property type="molecule type" value="Genomic_DNA"/>
</dbReference>
<dbReference type="InterPro" id="IPR050595">
    <property type="entry name" value="Bact_response_regulator"/>
</dbReference>
<keyword evidence="3" id="KW-0804">Transcription</keyword>
<accession>A0A561QVV7</accession>
<protein>
    <submittedName>
        <fullName evidence="6">Response regulator receiver domain-containing protein</fullName>
    </submittedName>
</protein>
<dbReference type="PROSITE" id="PS50110">
    <property type="entry name" value="RESPONSE_REGULATORY"/>
    <property type="match status" value="1"/>
</dbReference>
<dbReference type="Gene3D" id="3.40.50.2300">
    <property type="match status" value="1"/>
</dbReference>
<name>A0A561QVV7_9HYPH</name>
<dbReference type="InterPro" id="IPR001789">
    <property type="entry name" value="Sig_transdc_resp-reg_receiver"/>
</dbReference>
<feature type="domain" description="Response regulatory" evidence="5">
    <location>
        <begin position="5"/>
        <end position="117"/>
    </location>
</feature>